<dbReference type="EMBL" id="JARQZJ010000092">
    <property type="protein sequence ID" value="KAK9884347.1"/>
    <property type="molecule type" value="Genomic_DNA"/>
</dbReference>
<reference evidence="2 3" key="1">
    <citation type="submission" date="2023-03" db="EMBL/GenBank/DDBJ databases">
        <title>Genome insight into feeding habits of ladybird beetles.</title>
        <authorList>
            <person name="Li H.-S."/>
            <person name="Huang Y.-H."/>
            <person name="Pang H."/>
        </authorList>
    </citation>
    <scope>NUCLEOTIDE SEQUENCE [LARGE SCALE GENOMIC DNA]</scope>
    <source>
        <strain evidence="2">SYSU_2023b</strain>
        <tissue evidence="2">Whole body</tissue>
    </source>
</reference>
<organism evidence="2 3">
    <name type="scientific">Henosepilachna vigintioctopunctata</name>
    <dbReference type="NCBI Taxonomy" id="420089"/>
    <lineage>
        <taxon>Eukaryota</taxon>
        <taxon>Metazoa</taxon>
        <taxon>Ecdysozoa</taxon>
        <taxon>Arthropoda</taxon>
        <taxon>Hexapoda</taxon>
        <taxon>Insecta</taxon>
        <taxon>Pterygota</taxon>
        <taxon>Neoptera</taxon>
        <taxon>Endopterygota</taxon>
        <taxon>Coleoptera</taxon>
        <taxon>Polyphaga</taxon>
        <taxon>Cucujiformia</taxon>
        <taxon>Coccinelloidea</taxon>
        <taxon>Coccinellidae</taxon>
        <taxon>Epilachninae</taxon>
        <taxon>Epilachnini</taxon>
        <taxon>Henosepilachna</taxon>
    </lineage>
</organism>
<accession>A0AAW1UV59</accession>
<dbReference type="AlphaFoldDB" id="A0AAW1UV59"/>
<evidence type="ECO:0000256" key="1">
    <source>
        <dbReference type="SAM" id="MobiDB-lite"/>
    </source>
</evidence>
<proteinExistence type="predicted"/>
<dbReference type="Proteomes" id="UP001431783">
    <property type="component" value="Unassembled WGS sequence"/>
</dbReference>
<comment type="caution">
    <text evidence="2">The sequence shown here is derived from an EMBL/GenBank/DDBJ whole genome shotgun (WGS) entry which is preliminary data.</text>
</comment>
<evidence type="ECO:0000313" key="2">
    <source>
        <dbReference type="EMBL" id="KAK9884347.1"/>
    </source>
</evidence>
<sequence length="217" mass="24186">MHMNTCLLDAKLTHICTRSKHRSVCIYKISFLYFLCISRCSTDDNEWVWKDNKRNSNGRSGGLRYEEPGIQNINGGYGQGGRPFGRPQYNPNDPREPGILTGPIPSWVQEKPFKNFDTCKCTESFNCRSPGLSYGHCDVGKKYCCYNRNKIEELGSDFPSRPVHSPENGILVGPGGPSVHQGFGRPGFIGGQRPSYGVENGILAGPLRRSDDGPRRN</sequence>
<name>A0AAW1UV59_9CUCU</name>
<feature type="region of interest" description="Disordered" evidence="1">
    <location>
        <begin position="76"/>
        <end position="95"/>
    </location>
</feature>
<evidence type="ECO:0000313" key="3">
    <source>
        <dbReference type="Proteomes" id="UP001431783"/>
    </source>
</evidence>
<keyword evidence="3" id="KW-1185">Reference proteome</keyword>
<gene>
    <name evidence="2" type="ORF">WA026_005297</name>
</gene>
<protein>
    <submittedName>
        <fullName evidence="2">Uncharacterized protein</fullName>
    </submittedName>
</protein>